<proteinExistence type="predicted"/>
<dbReference type="AlphaFoldDB" id="A0A0V1AKJ0"/>
<comment type="caution">
    <text evidence="1">The sequence shown here is derived from an EMBL/GenBank/DDBJ whole genome shotgun (WGS) entry which is preliminary data.</text>
</comment>
<accession>A0A0V1AKJ0</accession>
<dbReference type="EMBL" id="JYDR01006182">
    <property type="protein sequence ID" value="KRY25339.1"/>
    <property type="molecule type" value="Genomic_DNA"/>
</dbReference>
<gene>
    <name evidence="1" type="ORF">T4A_7580</name>
</gene>
<name>A0A0V1AKJ0_TRIPS</name>
<evidence type="ECO:0000313" key="1">
    <source>
        <dbReference type="EMBL" id="KRY25339.1"/>
    </source>
</evidence>
<organism evidence="1 2">
    <name type="scientific">Trichinella pseudospiralis</name>
    <name type="common">Parasitic roundworm</name>
    <dbReference type="NCBI Taxonomy" id="6337"/>
    <lineage>
        <taxon>Eukaryota</taxon>
        <taxon>Metazoa</taxon>
        <taxon>Ecdysozoa</taxon>
        <taxon>Nematoda</taxon>
        <taxon>Enoplea</taxon>
        <taxon>Dorylaimia</taxon>
        <taxon>Trichinellida</taxon>
        <taxon>Trichinellidae</taxon>
        <taxon>Trichinella</taxon>
    </lineage>
</organism>
<sequence>MACFSLVLQLELLNTAWYSRLHLYLLTGFHL</sequence>
<dbReference type="Proteomes" id="UP000054632">
    <property type="component" value="Unassembled WGS sequence"/>
</dbReference>
<reference evidence="1 2" key="1">
    <citation type="submission" date="2015-01" db="EMBL/GenBank/DDBJ databases">
        <title>Evolution of Trichinella species and genotypes.</title>
        <authorList>
            <person name="Korhonen P.K."/>
            <person name="Edoardo P."/>
            <person name="Giuseppe L.R."/>
            <person name="Gasser R.B."/>
        </authorList>
    </citation>
    <scope>NUCLEOTIDE SEQUENCE [LARGE SCALE GENOMIC DNA]</scope>
    <source>
        <strain evidence="1">ISS13</strain>
    </source>
</reference>
<evidence type="ECO:0000313" key="2">
    <source>
        <dbReference type="Proteomes" id="UP000054632"/>
    </source>
</evidence>
<protein>
    <submittedName>
        <fullName evidence="1">Uncharacterized protein</fullName>
    </submittedName>
</protein>